<sequence length="74" mass="7990">MTINDTLLTPGAIVVIAGFDDIPSHLFQIDEVYEDVVTGIALTGPLEGEYGEPDKSLIQRIWPNDTQEASQGSS</sequence>
<protein>
    <submittedName>
        <fullName evidence="1">Uncharacterized protein</fullName>
    </submittedName>
</protein>
<keyword evidence="2" id="KW-1185">Reference proteome</keyword>
<dbReference type="EMBL" id="FORH01000004">
    <property type="protein sequence ID" value="SFJ55664.1"/>
    <property type="molecule type" value="Genomic_DNA"/>
</dbReference>
<dbReference type="RefSeq" id="WP_090060921.1">
    <property type="nucleotide sequence ID" value="NZ_FORH01000004.1"/>
</dbReference>
<dbReference type="AlphaFoldDB" id="A0A1I3SA26"/>
<gene>
    <name evidence="1" type="ORF">SAMN04487991_2393</name>
</gene>
<organism evidence="1 2">
    <name type="scientific">Celeribacter neptunius</name>
    <dbReference type="NCBI Taxonomy" id="588602"/>
    <lineage>
        <taxon>Bacteria</taxon>
        <taxon>Pseudomonadati</taxon>
        <taxon>Pseudomonadota</taxon>
        <taxon>Alphaproteobacteria</taxon>
        <taxon>Rhodobacterales</taxon>
        <taxon>Roseobacteraceae</taxon>
        <taxon>Celeribacter</taxon>
    </lineage>
</organism>
<proteinExistence type="predicted"/>
<accession>A0A1I3SA26</accession>
<reference evidence="2" key="1">
    <citation type="submission" date="2016-10" db="EMBL/GenBank/DDBJ databases">
        <authorList>
            <person name="Varghese N."/>
            <person name="Submissions S."/>
        </authorList>
    </citation>
    <scope>NUCLEOTIDE SEQUENCE [LARGE SCALE GENOMIC DNA]</scope>
    <source>
        <strain evidence="2">DSM 26471</strain>
    </source>
</reference>
<evidence type="ECO:0000313" key="1">
    <source>
        <dbReference type="EMBL" id="SFJ55664.1"/>
    </source>
</evidence>
<name>A0A1I3SA26_9RHOB</name>
<dbReference type="OrthoDB" id="7745493at2"/>
<dbReference type="Proteomes" id="UP000199630">
    <property type="component" value="Unassembled WGS sequence"/>
</dbReference>
<dbReference type="STRING" id="588602.SAMN04487991_2393"/>
<evidence type="ECO:0000313" key="2">
    <source>
        <dbReference type="Proteomes" id="UP000199630"/>
    </source>
</evidence>